<gene>
    <name evidence="2" type="ORF">NJQ99_12875</name>
</gene>
<dbReference type="NCBIfam" id="TIGR04025">
    <property type="entry name" value="PPOX_FMN_DR2398"/>
    <property type="match status" value="1"/>
</dbReference>
<evidence type="ECO:0000259" key="1">
    <source>
        <dbReference type="Pfam" id="PF01243"/>
    </source>
</evidence>
<dbReference type="RefSeq" id="WP_269333277.1">
    <property type="nucleotide sequence ID" value="NZ_JAMZFT010000003.1"/>
</dbReference>
<dbReference type="Pfam" id="PF01243">
    <property type="entry name" value="PNPOx_N"/>
    <property type="match status" value="1"/>
</dbReference>
<accession>A0A9J6PB16</accession>
<dbReference type="InterPro" id="IPR011576">
    <property type="entry name" value="Pyridox_Oxase_N"/>
</dbReference>
<organism evidence="2 3">
    <name type="scientific">Futiania mangrovi</name>
    <dbReference type="NCBI Taxonomy" id="2959716"/>
    <lineage>
        <taxon>Bacteria</taxon>
        <taxon>Pseudomonadati</taxon>
        <taxon>Pseudomonadota</taxon>
        <taxon>Alphaproteobacteria</taxon>
        <taxon>Futianiales</taxon>
        <taxon>Futianiaceae</taxon>
        <taxon>Futiania</taxon>
    </lineage>
</organism>
<dbReference type="AlphaFoldDB" id="A0A9J6PB16"/>
<dbReference type="InterPro" id="IPR012349">
    <property type="entry name" value="Split_barrel_FMN-bd"/>
</dbReference>
<name>A0A9J6PB16_9PROT</name>
<comment type="caution">
    <text evidence="2">The sequence shown here is derived from an EMBL/GenBank/DDBJ whole genome shotgun (WGS) entry which is preliminary data.</text>
</comment>
<sequence>MPTTATGRPADPGVPDDVSLIDSTGALEAMHHPPMSRATDKVIGHLDRHCRAMIARSPFVVLSTAGPDGVDVSPRGDPPGFVAVLDDRHLLLPDRVGNNRFDNFRNVLADGRVGLLFIVPGMNETLRVNGRARLTDDPRLLTPLAVQARAPKIGLLVTVEEAFVHCAKAFVRSDLWNPAHHIDRAELPPYAEMLLDHCAGLTPEESDRQGREMARRGLY</sequence>
<proteinExistence type="predicted"/>
<dbReference type="Gene3D" id="2.30.110.10">
    <property type="entry name" value="Electron Transport, Fmn-binding Protein, Chain A"/>
    <property type="match status" value="1"/>
</dbReference>
<dbReference type="Proteomes" id="UP001055804">
    <property type="component" value="Unassembled WGS sequence"/>
</dbReference>
<feature type="domain" description="Pyridoxamine 5'-phosphate oxidase N-terminal" evidence="1">
    <location>
        <begin position="47"/>
        <end position="150"/>
    </location>
</feature>
<dbReference type="PANTHER" id="PTHR42815:SF2">
    <property type="entry name" value="FAD-BINDING, PUTATIVE (AFU_ORTHOLOGUE AFUA_6G07600)-RELATED"/>
    <property type="match status" value="1"/>
</dbReference>
<evidence type="ECO:0000313" key="2">
    <source>
        <dbReference type="EMBL" id="MCP1337308.1"/>
    </source>
</evidence>
<dbReference type="InterPro" id="IPR024029">
    <property type="entry name" value="Pyridox_Oxase_FMN-dep"/>
</dbReference>
<reference evidence="2" key="1">
    <citation type="submission" date="2022-06" db="EMBL/GenBank/DDBJ databases">
        <title>Isolation and Genomics of Futiania mangrovii gen. nov., sp. nov., a Rare and Metabolically-versatile member in the Class Alphaproteobacteria.</title>
        <authorList>
            <person name="Liu L."/>
            <person name="Huang W.-C."/>
            <person name="Pan J."/>
            <person name="Li J."/>
            <person name="Huang Y."/>
            <person name="Du H."/>
            <person name="Liu Y."/>
            <person name="Li M."/>
        </authorList>
    </citation>
    <scope>NUCLEOTIDE SEQUENCE</scope>
    <source>
        <strain evidence="2">FT118</strain>
    </source>
</reference>
<dbReference type="PANTHER" id="PTHR42815">
    <property type="entry name" value="FAD-BINDING, PUTATIVE (AFU_ORTHOLOGUE AFUA_6G07600)-RELATED"/>
    <property type="match status" value="1"/>
</dbReference>
<dbReference type="EMBL" id="JAMZFT010000003">
    <property type="protein sequence ID" value="MCP1337308.1"/>
    <property type="molecule type" value="Genomic_DNA"/>
</dbReference>
<dbReference type="SUPFAM" id="SSF50475">
    <property type="entry name" value="FMN-binding split barrel"/>
    <property type="match status" value="1"/>
</dbReference>
<protein>
    <submittedName>
        <fullName evidence="2">Pyridoxamine 5'-phosphate oxidase family protein</fullName>
    </submittedName>
</protein>
<keyword evidence="3" id="KW-1185">Reference proteome</keyword>
<evidence type="ECO:0000313" key="3">
    <source>
        <dbReference type="Proteomes" id="UP001055804"/>
    </source>
</evidence>